<keyword evidence="1" id="KW-0732">Signal</keyword>
<dbReference type="Proteomes" id="UP001303946">
    <property type="component" value="Chromosome"/>
</dbReference>
<reference evidence="2 3" key="1">
    <citation type="submission" date="2023-10" db="EMBL/GenBank/DDBJ databases">
        <title>Bacteria for the degradation of biodegradable plastic PBAT(Polybutylene adipate terephthalate).</title>
        <authorList>
            <person name="Weon H.-Y."/>
            <person name="Yeon J."/>
        </authorList>
    </citation>
    <scope>NUCLEOTIDE SEQUENCE [LARGE SCALE GENOMIC DNA]</scope>
    <source>
        <strain evidence="2 3">SBD 7-3</strain>
    </source>
</reference>
<name>A0ABZ0D1R3_9BURK</name>
<feature type="chain" id="PRO_5047156365" evidence="1">
    <location>
        <begin position="23"/>
        <end position="742"/>
    </location>
</feature>
<dbReference type="RefSeq" id="WP_316701946.1">
    <property type="nucleotide sequence ID" value="NZ_CP136336.1"/>
</dbReference>
<gene>
    <name evidence="2" type="ORF">RXV79_02830</name>
</gene>
<protein>
    <submittedName>
        <fullName evidence="2">Lectin</fullName>
    </submittedName>
</protein>
<accession>A0ABZ0D1R3</accession>
<feature type="signal peptide" evidence="1">
    <location>
        <begin position="1"/>
        <end position="22"/>
    </location>
</feature>
<evidence type="ECO:0000313" key="2">
    <source>
        <dbReference type="EMBL" id="WOB08998.1"/>
    </source>
</evidence>
<evidence type="ECO:0000256" key="1">
    <source>
        <dbReference type="SAM" id="SignalP"/>
    </source>
</evidence>
<keyword evidence="3" id="KW-1185">Reference proteome</keyword>
<evidence type="ECO:0000313" key="3">
    <source>
        <dbReference type="Proteomes" id="UP001303946"/>
    </source>
</evidence>
<sequence length="742" mass="80344">MHKKLLAALFLSIAAALVPAQAQPVNAALKEAATLIPIPGIEKAVNELFGALKPAGHGVYMAKATVPQVPGVGDIPLQLYFMGDADRQAVVLVVDKRLSLPGVFNNRAWKFIGSGTAAAAPIFSLSTVEFSLNVNEMPPEFQKVIADSYFGVPTLDFTSGFQTAMRADIGGPMKTVLELGMGVPAQSFTLRAGTVLPVPTDMNGRAALAAAVLSDMKNVAKTVKDLPEFFVELQLAPGKTIGSPLGMSAMTLSDATFSITNTLTVGFKGNVTLNNGPKFITFFETPLNPAGAMDLLDFRFGLAAQKITLEDYVNTAFGFATPKVPGGNFIRDIAKFQDELKQVTKPLAVFQLRNPRPIGEYRFGDKSKPFPPLNAFNILLLGPLASTDDIDGKTIQGPLLKTMGDATVLGQQLASMDVRLGISGLRAKASAGMNLKLGPLGRQGIAMSTKVDINKGKQDMLLHGNVIGRTLDLNLNPYKLSIVSPATCATPFEISEKIDFRPDLDVAHVMDSLPGVNVDPSKLDNCIGEDLKKALNWVGSTGSSLGGYTAKAANEELARQEAAAKAEYNRIKNAARHEAQNSINDASRAMADAGNAIKRAFGGGKKKKKSKPDLRFDQSVFDWDYYYDAYADLRAAKVDFVDHWRSNGFNEGRRASLEFDMRYYLDRYPDLKRLYAHDYGAALDHWVNHGMAEGRQGSADFAIKAYLARYPDLQRAFGATNYDAAFDHWFDHGQDEGRSGRP</sequence>
<proteinExistence type="predicted"/>
<dbReference type="EMBL" id="CP136336">
    <property type="protein sequence ID" value="WOB08998.1"/>
    <property type="molecule type" value="Genomic_DNA"/>
</dbReference>
<organism evidence="2 3">
    <name type="scientific">Piscinibacter gummiphilus</name>
    <dbReference type="NCBI Taxonomy" id="946333"/>
    <lineage>
        <taxon>Bacteria</taxon>
        <taxon>Pseudomonadati</taxon>
        <taxon>Pseudomonadota</taxon>
        <taxon>Betaproteobacteria</taxon>
        <taxon>Burkholderiales</taxon>
        <taxon>Sphaerotilaceae</taxon>
        <taxon>Piscinibacter</taxon>
    </lineage>
</organism>